<feature type="region of interest" description="Disordered" evidence="1">
    <location>
        <begin position="1"/>
        <end position="78"/>
    </location>
</feature>
<sequence length="137" mass="15233">MDRRILRTSSCNGSGKNPSPSSPAAVSRPASSGGIGSKDDAAAGERKALLPRQPPGGMARKGRKGSNRRVQWKDKHGSKLTDVREFQPRYVENKHPHSFYVCFHNVLVQLLMIDATDSKNLLIPNYTIELYEFCNFC</sequence>
<evidence type="ECO:0000256" key="1">
    <source>
        <dbReference type="SAM" id="MobiDB-lite"/>
    </source>
</evidence>
<protein>
    <submittedName>
        <fullName evidence="2">Uncharacterized protein</fullName>
    </submittedName>
</protein>
<accession>A0A1D6JN73</accession>
<dbReference type="InParanoid" id="A0A1D6JN73"/>
<dbReference type="ExpressionAtlas" id="A0A1D6JN73">
    <property type="expression patterns" value="baseline and differential"/>
</dbReference>
<dbReference type="EMBL" id="CM007647">
    <property type="protein sequence ID" value="ONL93487.1"/>
    <property type="molecule type" value="Genomic_DNA"/>
</dbReference>
<name>A0A1D6JN73_MAIZE</name>
<dbReference type="FunCoup" id="A0A1D6JN73">
    <property type="interactions" value="95"/>
</dbReference>
<dbReference type="AlphaFoldDB" id="A0A1D6JN73"/>
<dbReference type="IntAct" id="A0A1D6JN73">
    <property type="interactions" value="1"/>
</dbReference>
<proteinExistence type="predicted"/>
<gene>
    <name evidence="2" type="ORF">ZEAMMB73_Zm00001d027588</name>
</gene>
<evidence type="ECO:0000313" key="2">
    <source>
        <dbReference type="EMBL" id="ONL93487.1"/>
    </source>
</evidence>
<organism evidence="2">
    <name type="scientific">Zea mays</name>
    <name type="common">Maize</name>
    <dbReference type="NCBI Taxonomy" id="4577"/>
    <lineage>
        <taxon>Eukaryota</taxon>
        <taxon>Viridiplantae</taxon>
        <taxon>Streptophyta</taxon>
        <taxon>Embryophyta</taxon>
        <taxon>Tracheophyta</taxon>
        <taxon>Spermatophyta</taxon>
        <taxon>Magnoliopsida</taxon>
        <taxon>Liliopsida</taxon>
        <taxon>Poales</taxon>
        <taxon>Poaceae</taxon>
        <taxon>PACMAD clade</taxon>
        <taxon>Panicoideae</taxon>
        <taxon>Andropogonodae</taxon>
        <taxon>Andropogoneae</taxon>
        <taxon>Tripsacinae</taxon>
        <taxon>Zea</taxon>
    </lineage>
</organism>
<reference evidence="2" key="1">
    <citation type="submission" date="2015-12" db="EMBL/GenBank/DDBJ databases">
        <title>Update maize B73 reference genome by single molecule sequencing technologies.</title>
        <authorList>
            <consortium name="Maize Genome Sequencing Project"/>
            <person name="Ware D."/>
        </authorList>
    </citation>
    <scope>NUCLEOTIDE SEQUENCE [LARGE SCALE GENOMIC DNA]</scope>
    <source>
        <tissue evidence="2">Seedling</tissue>
    </source>
</reference>
<feature type="compositionally biased region" description="Basic and acidic residues" evidence="1">
    <location>
        <begin position="37"/>
        <end position="48"/>
    </location>
</feature>
<feature type="compositionally biased region" description="Low complexity" evidence="1">
    <location>
        <begin position="9"/>
        <end position="32"/>
    </location>
</feature>